<name>A0A2P4XWY4_9STRA</name>
<evidence type="ECO:0000256" key="3">
    <source>
        <dbReference type="ARBA" id="ARBA00022679"/>
    </source>
</evidence>
<reference evidence="4 5" key="1">
    <citation type="journal article" date="2017" name="Genome Biol. Evol.">
        <title>Phytophthora megakarya and P. palmivora, closely related causal agents of cacao black pod rot, underwent increases in genome sizes and gene numbers by different mechanisms.</title>
        <authorList>
            <person name="Ali S.S."/>
            <person name="Shao J."/>
            <person name="Lary D.J."/>
            <person name="Kronmiller B."/>
            <person name="Shen D."/>
            <person name="Strem M.D."/>
            <person name="Amoako-Attah I."/>
            <person name="Akrofi A.Y."/>
            <person name="Begoude B.A."/>
            <person name="Ten Hoopen G.M."/>
            <person name="Coulibaly K."/>
            <person name="Kebe B.I."/>
            <person name="Melnick R.L."/>
            <person name="Guiltinan M.J."/>
            <person name="Tyler B.M."/>
            <person name="Meinhardt L.W."/>
            <person name="Bailey B.A."/>
        </authorList>
    </citation>
    <scope>NUCLEOTIDE SEQUENCE [LARGE SCALE GENOMIC DNA]</scope>
    <source>
        <strain evidence="5">sbr112.9</strain>
    </source>
</reference>
<evidence type="ECO:0000313" key="4">
    <source>
        <dbReference type="EMBL" id="POM70084.1"/>
    </source>
</evidence>
<organism evidence="4 5">
    <name type="scientific">Phytophthora palmivora</name>
    <dbReference type="NCBI Taxonomy" id="4796"/>
    <lineage>
        <taxon>Eukaryota</taxon>
        <taxon>Sar</taxon>
        <taxon>Stramenopiles</taxon>
        <taxon>Oomycota</taxon>
        <taxon>Peronosporomycetes</taxon>
        <taxon>Peronosporales</taxon>
        <taxon>Peronosporaceae</taxon>
        <taxon>Phytophthora</taxon>
    </lineage>
</organism>
<sequence length="67" mass="7968">MTDYLPDKNRVYKEKGYWDSRFDSEESYDWLARYENVAELLAKYVRLSDRILMVGCGNSTFSIDMVL</sequence>
<dbReference type="GO" id="GO:0032259">
    <property type="term" value="P:methylation"/>
    <property type="evidence" value="ECO:0007669"/>
    <property type="project" value="UniProtKB-KW"/>
</dbReference>
<evidence type="ECO:0000256" key="2">
    <source>
        <dbReference type="ARBA" id="ARBA00022603"/>
    </source>
</evidence>
<evidence type="ECO:0000256" key="1">
    <source>
        <dbReference type="ARBA" id="ARBA00008361"/>
    </source>
</evidence>
<dbReference type="PANTHER" id="PTHR12176">
    <property type="entry name" value="SAM-DEPENDENT METHYLTRANSFERASE SUPERFAMILY PROTEIN"/>
    <property type="match status" value="1"/>
</dbReference>
<dbReference type="PANTHER" id="PTHR12176:SF80">
    <property type="entry name" value="EEF1A LYSINE METHYLTRANSFERASE 4"/>
    <property type="match status" value="1"/>
</dbReference>
<dbReference type="EMBL" id="NCKW01007465">
    <property type="protein sequence ID" value="POM70084.1"/>
    <property type="molecule type" value="Genomic_DNA"/>
</dbReference>
<dbReference type="AlphaFoldDB" id="A0A2P4XWY4"/>
<proteinExistence type="inferred from homology"/>
<dbReference type="OrthoDB" id="411785at2759"/>
<keyword evidence="3" id="KW-0808">Transferase</keyword>
<comment type="caution">
    <text evidence="4">The sequence shown here is derived from an EMBL/GenBank/DDBJ whole genome shotgun (WGS) entry which is preliminary data.</text>
</comment>
<gene>
    <name evidence="4" type="ORF">PHPALM_13541</name>
</gene>
<comment type="similarity">
    <text evidence="1">Belongs to the methyltransferase superfamily.</text>
</comment>
<keyword evidence="5" id="KW-1185">Reference proteome</keyword>
<dbReference type="InterPro" id="IPR051419">
    <property type="entry name" value="Lys/N-term_MeTrsfase_sf"/>
</dbReference>
<dbReference type="Proteomes" id="UP000237271">
    <property type="component" value="Unassembled WGS sequence"/>
</dbReference>
<dbReference type="InterPro" id="IPR029063">
    <property type="entry name" value="SAM-dependent_MTases_sf"/>
</dbReference>
<dbReference type="SUPFAM" id="SSF53335">
    <property type="entry name" value="S-adenosyl-L-methionine-dependent methyltransferases"/>
    <property type="match status" value="1"/>
</dbReference>
<keyword evidence="2 4" id="KW-0489">Methyltransferase</keyword>
<protein>
    <submittedName>
        <fullName evidence="4">S-adenosyl-L-methionine-dependent methyltransferase</fullName>
    </submittedName>
</protein>
<accession>A0A2P4XWY4</accession>
<dbReference type="GO" id="GO:0008168">
    <property type="term" value="F:methyltransferase activity"/>
    <property type="evidence" value="ECO:0007669"/>
    <property type="project" value="UniProtKB-KW"/>
</dbReference>
<evidence type="ECO:0000313" key="5">
    <source>
        <dbReference type="Proteomes" id="UP000237271"/>
    </source>
</evidence>
<dbReference type="Gene3D" id="3.40.50.150">
    <property type="entry name" value="Vaccinia Virus protein VP39"/>
    <property type="match status" value="1"/>
</dbReference>